<dbReference type="Proteomes" id="UP000051326">
    <property type="component" value="Unassembled WGS sequence"/>
</dbReference>
<dbReference type="EMBL" id="CYSR01000036">
    <property type="protein sequence ID" value="CUI01838.1"/>
    <property type="molecule type" value="Genomic_DNA"/>
</dbReference>
<evidence type="ECO:0000313" key="2">
    <source>
        <dbReference type="EMBL" id="CUI01838.1"/>
    </source>
</evidence>
<keyword evidence="5" id="KW-1185">Reference proteome</keyword>
<feature type="transmembrane region" description="Helical" evidence="1">
    <location>
        <begin position="12"/>
        <end position="31"/>
    </location>
</feature>
<dbReference type="AlphaFoldDB" id="A0A0P1HDR5"/>
<organism evidence="2 4">
    <name type="scientific">Leisingera aquaemixtae</name>
    <dbReference type="NCBI Taxonomy" id="1396826"/>
    <lineage>
        <taxon>Bacteria</taxon>
        <taxon>Pseudomonadati</taxon>
        <taxon>Pseudomonadota</taxon>
        <taxon>Alphaproteobacteria</taxon>
        <taxon>Rhodobacterales</taxon>
        <taxon>Roseobacteraceae</taxon>
        <taxon>Leisingera</taxon>
    </lineage>
</organism>
<evidence type="ECO:0000313" key="3">
    <source>
        <dbReference type="EMBL" id="UWQ42722.1"/>
    </source>
</evidence>
<sequence>MFEAMGLETVIVSTIVGACALSFGASAYLFLRARPAAEAKTLDEIVKNAPYHRLHNVLKVEAGS</sequence>
<name>A0A0P1HDR5_9RHOB</name>
<keyword evidence="1" id="KW-0812">Transmembrane</keyword>
<gene>
    <name evidence="3" type="ORF">K3718_06430</name>
    <name evidence="2" type="ORF">PHA8399_03986</name>
</gene>
<evidence type="ECO:0000313" key="5">
    <source>
        <dbReference type="Proteomes" id="UP001058514"/>
    </source>
</evidence>
<reference evidence="2 4" key="1">
    <citation type="submission" date="2015-09" db="EMBL/GenBank/DDBJ databases">
        <authorList>
            <consortium name="Swine Surveillance"/>
        </authorList>
    </citation>
    <scope>NUCLEOTIDE SEQUENCE [LARGE SCALE GENOMIC DNA]</scope>
    <source>
        <strain evidence="2 4">CECT 8399</strain>
    </source>
</reference>
<dbReference type="STRING" id="1396826.PHA8399_03986"/>
<accession>A0A0P1HDR5</accession>
<evidence type="ECO:0000313" key="4">
    <source>
        <dbReference type="Proteomes" id="UP000051326"/>
    </source>
</evidence>
<reference evidence="3" key="2">
    <citation type="submission" date="2021-08" db="EMBL/GenBank/DDBJ databases">
        <authorList>
            <person name="Nwanade C."/>
            <person name="Wang M."/>
            <person name="Masoudi A."/>
            <person name="Yu Z."/>
            <person name="Liu J."/>
        </authorList>
    </citation>
    <scope>NUCLEOTIDE SEQUENCE</scope>
    <source>
        <strain evidence="3">S166</strain>
    </source>
</reference>
<evidence type="ECO:0000256" key="1">
    <source>
        <dbReference type="SAM" id="Phobius"/>
    </source>
</evidence>
<dbReference type="EMBL" id="CP081051">
    <property type="protein sequence ID" value="UWQ42722.1"/>
    <property type="molecule type" value="Genomic_DNA"/>
</dbReference>
<protein>
    <submittedName>
        <fullName evidence="2">Uncharacterized protein</fullName>
    </submittedName>
</protein>
<proteinExistence type="predicted"/>
<dbReference type="Proteomes" id="UP001058514">
    <property type="component" value="Chromosome"/>
</dbReference>
<dbReference type="RefSeq" id="WP_058287826.1">
    <property type="nucleotide sequence ID" value="NZ_CP041159.1"/>
</dbReference>
<keyword evidence="1" id="KW-0472">Membrane</keyword>
<keyword evidence="1" id="KW-1133">Transmembrane helix</keyword>